<feature type="region of interest" description="ACP-binding" evidence="14">
    <location>
        <begin position="258"/>
        <end position="262"/>
    </location>
</feature>
<dbReference type="Proteomes" id="UP000216024">
    <property type="component" value="Unassembled WGS sequence"/>
</dbReference>
<feature type="domain" description="Beta-ketoacyl-[acyl-carrier-protein] synthase III C-terminal" evidence="15">
    <location>
        <begin position="241"/>
        <end position="330"/>
    </location>
</feature>
<evidence type="ECO:0000256" key="8">
    <source>
        <dbReference type="ARBA" id="ARBA00023268"/>
    </source>
</evidence>
<evidence type="ECO:0000259" key="16">
    <source>
        <dbReference type="Pfam" id="PF08545"/>
    </source>
</evidence>
<comment type="similarity">
    <text evidence="2 14">Belongs to the thiolase-like superfamily. FabH family.</text>
</comment>
<comment type="domain">
    <text evidence="14">The last Arg residue of the ACP-binding site is essential for the weak association between ACP/AcpP and FabH.</text>
</comment>
<keyword evidence="3 14" id="KW-0444">Lipid biosynthesis</keyword>
<evidence type="ECO:0000256" key="6">
    <source>
        <dbReference type="ARBA" id="ARBA00023098"/>
    </source>
</evidence>
<comment type="caution">
    <text evidence="17">The sequence shown here is derived from an EMBL/GenBank/DDBJ whole genome shotgun (WGS) entry which is preliminary data.</text>
</comment>
<dbReference type="InterPro" id="IPR013751">
    <property type="entry name" value="ACP_syn_III_N"/>
</dbReference>
<comment type="catalytic activity">
    <reaction evidence="13">
        <text>3-methylbutanoyl-CoA + malonyl-[ACP] + H(+) = 5-methyl-3-oxohexanoyl-[ACP] + CO2 + CoA</text>
        <dbReference type="Rhea" id="RHEA:42272"/>
        <dbReference type="Rhea" id="RHEA-COMP:9623"/>
        <dbReference type="Rhea" id="RHEA-COMP:9941"/>
        <dbReference type="ChEBI" id="CHEBI:15378"/>
        <dbReference type="ChEBI" id="CHEBI:16526"/>
        <dbReference type="ChEBI" id="CHEBI:57287"/>
        <dbReference type="ChEBI" id="CHEBI:57345"/>
        <dbReference type="ChEBI" id="CHEBI:78449"/>
        <dbReference type="ChEBI" id="CHEBI:78822"/>
        <dbReference type="EC" id="2.3.1.300"/>
    </reaction>
    <physiologicalReaction direction="left-to-right" evidence="13">
        <dbReference type="Rhea" id="RHEA:42273"/>
    </physiologicalReaction>
</comment>
<organism evidence="17 18">
    <name type="scientific">Anaeromicrobium sediminis</name>
    <dbReference type="NCBI Taxonomy" id="1478221"/>
    <lineage>
        <taxon>Bacteria</taxon>
        <taxon>Bacillati</taxon>
        <taxon>Bacillota</taxon>
        <taxon>Clostridia</taxon>
        <taxon>Peptostreptococcales</taxon>
        <taxon>Thermotaleaceae</taxon>
        <taxon>Anaeromicrobium</taxon>
    </lineage>
</organism>
<dbReference type="NCBIfam" id="TIGR00747">
    <property type="entry name" value="fabH"/>
    <property type="match status" value="1"/>
</dbReference>
<dbReference type="SUPFAM" id="SSF53901">
    <property type="entry name" value="Thiolase-like"/>
    <property type="match status" value="1"/>
</dbReference>
<evidence type="ECO:0000256" key="11">
    <source>
        <dbReference type="ARBA" id="ARBA00052407"/>
    </source>
</evidence>
<comment type="subunit">
    <text evidence="14">Homodimer.</text>
</comment>
<dbReference type="Pfam" id="PF08541">
    <property type="entry name" value="ACP_syn_III_C"/>
    <property type="match status" value="1"/>
</dbReference>
<comment type="catalytic activity">
    <reaction evidence="11">
        <text>(2S)-2-methylbutanoyl-CoA + malonyl-[ACP] + H(+) = (4S)-4-methyl-3-oxohexanoyl-[ACP] + CO2 + CoA</text>
        <dbReference type="Rhea" id="RHEA:42276"/>
        <dbReference type="Rhea" id="RHEA-COMP:9623"/>
        <dbReference type="Rhea" id="RHEA-COMP:17148"/>
        <dbReference type="ChEBI" id="CHEBI:15378"/>
        <dbReference type="ChEBI" id="CHEBI:16526"/>
        <dbReference type="ChEBI" id="CHEBI:57287"/>
        <dbReference type="ChEBI" id="CHEBI:78449"/>
        <dbReference type="ChEBI" id="CHEBI:88166"/>
        <dbReference type="ChEBI" id="CHEBI:167462"/>
        <dbReference type="EC" id="2.3.1.300"/>
    </reaction>
    <physiologicalReaction direction="left-to-right" evidence="11">
        <dbReference type="Rhea" id="RHEA:42277"/>
    </physiologicalReaction>
</comment>
<evidence type="ECO:0000256" key="12">
    <source>
        <dbReference type="ARBA" id="ARBA00052467"/>
    </source>
</evidence>
<keyword evidence="4 14" id="KW-0808">Transferase</keyword>
<protein>
    <recommendedName>
        <fullName evidence="14">Beta-ketoacyl-[acyl-carrier-protein] synthase III</fullName>
        <shortName evidence="14">Beta-ketoacyl-ACP synthase III</shortName>
        <shortName evidence="14">KAS III</shortName>
        <ecNumber evidence="14">2.3.1.180</ecNumber>
    </recommendedName>
    <alternativeName>
        <fullName evidence="14">3-oxoacyl-[acyl-carrier-protein] synthase 3</fullName>
    </alternativeName>
    <alternativeName>
        <fullName evidence="14">3-oxoacyl-[acyl-carrier-protein] synthase III</fullName>
    </alternativeName>
</protein>
<keyword evidence="5 14" id="KW-0276">Fatty acid metabolism</keyword>
<evidence type="ECO:0000256" key="5">
    <source>
        <dbReference type="ARBA" id="ARBA00022832"/>
    </source>
</evidence>
<comment type="pathway">
    <text evidence="1 14">Lipid metabolism; fatty acid biosynthesis.</text>
</comment>
<keyword evidence="14" id="KW-0963">Cytoplasm</keyword>
<dbReference type="InterPro" id="IPR013747">
    <property type="entry name" value="ACP_syn_III_C"/>
</dbReference>
<evidence type="ECO:0000256" key="4">
    <source>
        <dbReference type="ARBA" id="ARBA00022679"/>
    </source>
</evidence>
<evidence type="ECO:0000256" key="14">
    <source>
        <dbReference type="HAMAP-Rule" id="MF_01815"/>
    </source>
</evidence>
<dbReference type="Gene3D" id="3.40.47.10">
    <property type="match status" value="1"/>
</dbReference>
<name>A0A267MJC3_9FIRM</name>
<dbReference type="GO" id="GO:0005737">
    <property type="term" value="C:cytoplasm"/>
    <property type="evidence" value="ECO:0007669"/>
    <property type="project" value="UniProtKB-SubCell"/>
</dbReference>
<dbReference type="EMBL" id="NIBG01000011">
    <property type="protein sequence ID" value="PAB58890.1"/>
    <property type="molecule type" value="Genomic_DNA"/>
</dbReference>
<comment type="subcellular location">
    <subcellularLocation>
        <location evidence="14">Cytoplasm</location>
    </subcellularLocation>
</comment>
<comment type="catalytic activity">
    <reaction evidence="12">
        <text>2-methylpropanoyl-CoA + malonyl-[ACP] + H(+) = 4-methyl-3-oxopentanoyl-[ACP] + CO2 + CoA</text>
        <dbReference type="Rhea" id="RHEA:42268"/>
        <dbReference type="Rhea" id="RHEA-COMP:9623"/>
        <dbReference type="Rhea" id="RHEA-COMP:9940"/>
        <dbReference type="ChEBI" id="CHEBI:15378"/>
        <dbReference type="ChEBI" id="CHEBI:16526"/>
        <dbReference type="ChEBI" id="CHEBI:57287"/>
        <dbReference type="ChEBI" id="CHEBI:57338"/>
        <dbReference type="ChEBI" id="CHEBI:78449"/>
        <dbReference type="ChEBI" id="CHEBI:78820"/>
        <dbReference type="EC" id="2.3.1.300"/>
    </reaction>
    <physiologicalReaction direction="left-to-right" evidence="12">
        <dbReference type="Rhea" id="RHEA:42269"/>
    </physiologicalReaction>
</comment>
<feature type="domain" description="Beta-ketoacyl-[acyl-carrier-protein] synthase III N-terminal" evidence="16">
    <location>
        <begin position="111"/>
        <end position="189"/>
    </location>
</feature>
<comment type="catalytic activity">
    <reaction evidence="10">
        <text>malonyl-[ACP] + acetyl-CoA + H(+) = 3-oxobutanoyl-[ACP] + CO2 + CoA</text>
        <dbReference type="Rhea" id="RHEA:12080"/>
        <dbReference type="Rhea" id="RHEA-COMP:9623"/>
        <dbReference type="Rhea" id="RHEA-COMP:9625"/>
        <dbReference type="ChEBI" id="CHEBI:15378"/>
        <dbReference type="ChEBI" id="CHEBI:16526"/>
        <dbReference type="ChEBI" id="CHEBI:57287"/>
        <dbReference type="ChEBI" id="CHEBI:57288"/>
        <dbReference type="ChEBI" id="CHEBI:78449"/>
        <dbReference type="ChEBI" id="CHEBI:78450"/>
        <dbReference type="EC" id="2.3.1.180"/>
    </reaction>
    <physiologicalReaction direction="left-to-right" evidence="10">
        <dbReference type="Rhea" id="RHEA:12081"/>
    </physiologicalReaction>
</comment>
<feature type="active site" evidence="14">
    <location>
        <position position="257"/>
    </location>
</feature>
<dbReference type="InterPro" id="IPR004655">
    <property type="entry name" value="FabH"/>
</dbReference>
<sequence>MENKLISAGILGLGSYVPEKIVTNDDIAKMVDTSHDWIVSRTGIEERRVVSEGQSTSDISAIAAKRALEDANLSPEDIDLIIVATLTPDMLIPSTACIVQSKIGAKNAAAFDLEAACSGFVYGLTVARQFVATGMYKNILVIGAEVLSKFLDWEDRNTCILFGDGAGAAVVGPVEDGKGILSMTMGADGTGGESLLIPAGGATMPASEQTIADRLHYIRMDGSEVFKFAVRTMGRASIEVIEKAGHKVEDIDFLVPHQANIRIVNSAAKKLKLSNDKFYVNLNKYGNMSGASIPVALDEAVKLGKIKKDDLVVLVGFGAGLTWGSCLIKWNK</sequence>
<keyword evidence="18" id="KW-1185">Reference proteome</keyword>
<evidence type="ECO:0000313" key="18">
    <source>
        <dbReference type="Proteomes" id="UP000216024"/>
    </source>
</evidence>
<dbReference type="UniPathway" id="UPA00094"/>
<evidence type="ECO:0000256" key="7">
    <source>
        <dbReference type="ARBA" id="ARBA00023160"/>
    </source>
</evidence>
<dbReference type="NCBIfam" id="NF006829">
    <property type="entry name" value="PRK09352.1"/>
    <property type="match status" value="1"/>
</dbReference>
<keyword evidence="9 14" id="KW-0012">Acyltransferase</keyword>
<evidence type="ECO:0000256" key="1">
    <source>
        <dbReference type="ARBA" id="ARBA00005194"/>
    </source>
</evidence>
<keyword evidence="7 14" id="KW-0275">Fatty acid biosynthesis</keyword>
<dbReference type="FunFam" id="3.40.47.10:FF:000004">
    <property type="entry name" value="3-oxoacyl-[acyl-carrier-protein] synthase 3"/>
    <property type="match status" value="1"/>
</dbReference>
<comment type="function">
    <text evidence="14">Catalyzes the condensation reaction of fatty acid synthesis by the addition to an acyl acceptor of two carbons from malonyl-ACP. Catalyzes the first condensation reaction which initiates fatty acid synthesis and may therefore play a role in governing the total rate of fatty acid production. Possesses both acetoacetyl-ACP synthase and acetyl transacylase activities. Its substrate specificity determines the biosynthesis of branched-chain and/or straight-chain of fatty acids.</text>
</comment>
<feature type="active site" evidence="14">
    <location>
        <position position="117"/>
    </location>
</feature>
<dbReference type="GO" id="GO:0006633">
    <property type="term" value="P:fatty acid biosynthetic process"/>
    <property type="evidence" value="ECO:0007669"/>
    <property type="project" value="UniProtKB-UniRule"/>
</dbReference>
<proteinExistence type="inferred from homology"/>
<dbReference type="Pfam" id="PF08545">
    <property type="entry name" value="ACP_syn_III"/>
    <property type="match status" value="1"/>
</dbReference>
<dbReference type="OrthoDB" id="9815506at2"/>
<reference evidence="17 18" key="1">
    <citation type="submission" date="2017-06" db="EMBL/GenBank/DDBJ databases">
        <title>Draft genome sequence of anaerobic fermentative bacterium Anaeromicrobium sediminis DY2726D isolated from West Pacific Ocean sediments.</title>
        <authorList>
            <person name="Zeng X."/>
        </authorList>
    </citation>
    <scope>NUCLEOTIDE SEQUENCE [LARGE SCALE GENOMIC DNA]</scope>
    <source>
        <strain evidence="17 18">DY2726D</strain>
    </source>
</reference>
<dbReference type="GO" id="GO:0004315">
    <property type="term" value="F:3-oxoacyl-[acyl-carrier-protein] synthase activity"/>
    <property type="evidence" value="ECO:0007669"/>
    <property type="project" value="InterPro"/>
</dbReference>
<keyword evidence="6 14" id="KW-0443">Lipid metabolism</keyword>
<evidence type="ECO:0000256" key="2">
    <source>
        <dbReference type="ARBA" id="ARBA00008642"/>
    </source>
</evidence>
<dbReference type="AlphaFoldDB" id="A0A267MJC3"/>
<evidence type="ECO:0000259" key="15">
    <source>
        <dbReference type="Pfam" id="PF08541"/>
    </source>
</evidence>
<dbReference type="CDD" id="cd00830">
    <property type="entry name" value="KAS_III"/>
    <property type="match status" value="1"/>
</dbReference>
<keyword evidence="8 14" id="KW-0511">Multifunctional enzyme</keyword>
<evidence type="ECO:0000256" key="10">
    <source>
        <dbReference type="ARBA" id="ARBA00051096"/>
    </source>
</evidence>
<evidence type="ECO:0000256" key="13">
    <source>
        <dbReference type="ARBA" id="ARBA00052985"/>
    </source>
</evidence>
<dbReference type="RefSeq" id="WP_095134244.1">
    <property type="nucleotide sequence ID" value="NZ_NIBG01000011.1"/>
</dbReference>
<dbReference type="InterPro" id="IPR016039">
    <property type="entry name" value="Thiolase-like"/>
</dbReference>
<gene>
    <name evidence="14" type="primary">fabH</name>
    <name evidence="17" type="ORF">CCE28_13440</name>
</gene>
<dbReference type="PANTHER" id="PTHR43091:SF1">
    <property type="entry name" value="BETA-KETOACYL-[ACYL-CARRIER-PROTEIN] SYNTHASE III, CHLOROPLASTIC"/>
    <property type="match status" value="1"/>
</dbReference>
<evidence type="ECO:0000256" key="9">
    <source>
        <dbReference type="ARBA" id="ARBA00023315"/>
    </source>
</evidence>
<feature type="active site" evidence="14">
    <location>
        <position position="287"/>
    </location>
</feature>
<dbReference type="PANTHER" id="PTHR43091">
    <property type="entry name" value="3-OXOACYL-[ACYL-CARRIER-PROTEIN] SYNTHASE"/>
    <property type="match status" value="1"/>
</dbReference>
<evidence type="ECO:0000313" key="17">
    <source>
        <dbReference type="EMBL" id="PAB58890.1"/>
    </source>
</evidence>
<accession>A0A267MJC3</accession>
<dbReference type="GO" id="GO:0033818">
    <property type="term" value="F:beta-ketoacyl-acyl-carrier-protein synthase III activity"/>
    <property type="evidence" value="ECO:0007669"/>
    <property type="project" value="UniProtKB-UniRule"/>
</dbReference>
<dbReference type="EC" id="2.3.1.180" evidence="14"/>
<dbReference type="HAMAP" id="MF_01815">
    <property type="entry name" value="FabH"/>
    <property type="match status" value="1"/>
</dbReference>
<evidence type="ECO:0000256" key="3">
    <source>
        <dbReference type="ARBA" id="ARBA00022516"/>
    </source>
</evidence>